<accession>A0A317D159</accession>
<evidence type="ECO:0000313" key="2">
    <source>
        <dbReference type="Proteomes" id="UP000245410"/>
    </source>
</evidence>
<dbReference type="AlphaFoldDB" id="A0A317D159"/>
<reference evidence="1 2" key="1">
    <citation type="submission" date="2018-05" db="EMBL/GenBank/DDBJ databases">
        <title>Micromonospora atacamensis sp. nov., a novel actinobacteria isolated from high altitude Atacama Desert soil.</title>
        <authorList>
            <person name="Carro L."/>
            <person name="Golinska P."/>
            <person name="Klenk H.-P."/>
            <person name="Goodfellow M."/>
        </authorList>
    </citation>
    <scope>NUCLEOTIDE SEQUENCE [LARGE SCALE GENOMIC DNA]</scope>
    <source>
        <strain evidence="1 2">5R2A7</strain>
    </source>
</reference>
<gene>
    <name evidence="1" type="ORF">DKT68_15340</name>
</gene>
<proteinExistence type="predicted"/>
<protein>
    <submittedName>
        <fullName evidence="1">Uncharacterized protein</fullName>
    </submittedName>
</protein>
<dbReference type="OrthoDB" id="4255018at2"/>
<name>A0A317D159_9ACTN</name>
<organism evidence="1 2">
    <name type="scientific">Micromonospora acroterricola</name>
    <dbReference type="NCBI Taxonomy" id="2202421"/>
    <lineage>
        <taxon>Bacteria</taxon>
        <taxon>Bacillati</taxon>
        <taxon>Actinomycetota</taxon>
        <taxon>Actinomycetes</taxon>
        <taxon>Micromonosporales</taxon>
        <taxon>Micromonosporaceae</taxon>
        <taxon>Micromonospora</taxon>
    </lineage>
</organism>
<sequence>MVDPDDVGPAIERDLADAIANVLAEHEKSMVTKWVALVESMDADGDRGLWTLTSDGVKAWDTVGLLQHGLHIQQAQTLRPEDDD</sequence>
<evidence type="ECO:0000313" key="1">
    <source>
        <dbReference type="EMBL" id="PWR08588.1"/>
    </source>
</evidence>
<dbReference type="EMBL" id="QGKR01000196">
    <property type="protein sequence ID" value="PWR08588.1"/>
    <property type="molecule type" value="Genomic_DNA"/>
</dbReference>
<dbReference type="Proteomes" id="UP000245410">
    <property type="component" value="Unassembled WGS sequence"/>
</dbReference>
<comment type="caution">
    <text evidence="1">The sequence shown here is derived from an EMBL/GenBank/DDBJ whole genome shotgun (WGS) entry which is preliminary data.</text>
</comment>
<keyword evidence="2" id="KW-1185">Reference proteome</keyword>
<dbReference type="RefSeq" id="WP_109818087.1">
    <property type="nucleotide sequence ID" value="NZ_QGKR01000196.1"/>
</dbReference>